<dbReference type="Gene3D" id="3.30.310.50">
    <property type="entry name" value="Alpha-D-phosphohexomutase, C-terminal domain"/>
    <property type="match status" value="1"/>
</dbReference>
<evidence type="ECO:0000256" key="2">
    <source>
        <dbReference type="ARBA" id="ARBA00010231"/>
    </source>
</evidence>
<dbReference type="GO" id="GO:0008973">
    <property type="term" value="F:phosphopentomutase activity"/>
    <property type="evidence" value="ECO:0007669"/>
    <property type="project" value="TreeGrafter"/>
</dbReference>
<keyword evidence="12" id="KW-1185">Reference proteome</keyword>
<evidence type="ECO:0000259" key="10">
    <source>
        <dbReference type="Pfam" id="PF02880"/>
    </source>
</evidence>
<dbReference type="Proteomes" id="UP001146505">
    <property type="component" value="Unassembled WGS sequence"/>
</dbReference>
<evidence type="ECO:0000256" key="1">
    <source>
        <dbReference type="ARBA" id="ARBA00001946"/>
    </source>
</evidence>
<feature type="domain" description="Alpha-D-phosphohexomutase alpha/beta/alpha" evidence="10">
    <location>
        <begin position="285"/>
        <end position="388"/>
    </location>
</feature>
<protein>
    <submittedName>
        <fullName evidence="11">Phospho-sugar mutase</fullName>
    </submittedName>
</protein>
<dbReference type="Gene3D" id="3.40.120.10">
    <property type="entry name" value="Alpha-D-Glucose-1,6-Bisphosphate, subunit A, domain 3"/>
    <property type="match status" value="3"/>
</dbReference>
<dbReference type="InterPro" id="IPR005844">
    <property type="entry name" value="A-D-PHexomutase_a/b/a-I"/>
</dbReference>
<feature type="domain" description="Alpha-D-phosphohexomutase alpha/beta/alpha" evidence="8">
    <location>
        <begin position="4"/>
        <end position="144"/>
    </location>
</feature>
<evidence type="ECO:0000259" key="9">
    <source>
        <dbReference type="Pfam" id="PF02879"/>
    </source>
</evidence>
<dbReference type="PANTHER" id="PTHR45745:SF1">
    <property type="entry name" value="PHOSPHOGLUCOMUTASE 2B-RELATED"/>
    <property type="match status" value="1"/>
</dbReference>
<dbReference type="InterPro" id="IPR016055">
    <property type="entry name" value="A-D-PHexomutase_a/b/a-I/II/III"/>
</dbReference>
<evidence type="ECO:0000313" key="11">
    <source>
        <dbReference type="EMBL" id="MCZ9305441.1"/>
    </source>
</evidence>
<dbReference type="PROSITE" id="PS00710">
    <property type="entry name" value="PGM_PMM"/>
    <property type="match status" value="1"/>
</dbReference>
<proteinExistence type="inferred from homology"/>
<evidence type="ECO:0000256" key="5">
    <source>
        <dbReference type="ARBA" id="ARBA00022842"/>
    </source>
</evidence>
<dbReference type="PANTHER" id="PTHR45745">
    <property type="entry name" value="PHOSPHOMANNOMUTASE 45A"/>
    <property type="match status" value="1"/>
</dbReference>
<dbReference type="InterPro" id="IPR036900">
    <property type="entry name" value="A-D-PHexomutase_C_sf"/>
</dbReference>
<dbReference type="InterPro" id="IPR005846">
    <property type="entry name" value="A-D-PHexomutase_a/b/a-III"/>
</dbReference>
<dbReference type="PRINTS" id="PR00509">
    <property type="entry name" value="PGMPMM"/>
</dbReference>
<dbReference type="CDD" id="cd05799">
    <property type="entry name" value="PGM2"/>
    <property type="match status" value="1"/>
</dbReference>
<dbReference type="AlphaFoldDB" id="A0A9X3M758"/>
<name>A0A9X3M758_9CORY</name>
<evidence type="ECO:0000256" key="3">
    <source>
        <dbReference type="ARBA" id="ARBA00022553"/>
    </source>
</evidence>
<dbReference type="Pfam" id="PF02879">
    <property type="entry name" value="PGM_PMM_II"/>
    <property type="match status" value="1"/>
</dbReference>
<comment type="similarity">
    <text evidence="2 7">Belongs to the phosphohexose mutase family.</text>
</comment>
<dbReference type="GeneID" id="301813468"/>
<dbReference type="Pfam" id="PF02878">
    <property type="entry name" value="PGM_PMM_I"/>
    <property type="match status" value="1"/>
</dbReference>
<evidence type="ECO:0000256" key="4">
    <source>
        <dbReference type="ARBA" id="ARBA00022723"/>
    </source>
</evidence>
<keyword evidence="5 7" id="KW-0460">Magnesium</keyword>
<keyword evidence="3" id="KW-0597">Phosphoprotein</keyword>
<comment type="caution">
    <text evidence="11">The sequence shown here is derived from an EMBL/GenBank/DDBJ whole genome shotgun (WGS) entry which is preliminary data.</text>
</comment>
<keyword evidence="6" id="KW-0413">Isomerase</keyword>
<comment type="cofactor">
    <cofactor evidence="1">
        <name>Mg(2+)</name>
        <dbReference type="ChEBI" id="CHEBI:18420"/>
    </cofactor>
</comment>
<evidence type="ECO:0000256" key="6">
    <source>
        <dbReference type="ARBA" id="ARBA00023235"/>
    </source>
</evidence>
<dbReference type="SUPFAM" id="SSF53738">
    <property type="entry name" value="Phosphoglucomutase, first 3 domains"/>
    <property type="match status" value="3"/>
</dbReference>
<dbReference type="GO" id="GO:0006166">
    <property type="term" value="P:purine ribonucleoside salvage"/>
    <property type="evidence" value="ECO:0007669"/>
    <property type="project" value="TreeGrafter"/>
</dbReference>
<sequence>MSELKFGTAGLRAKVGPGDNEMNVATATRATAGVAAWLKERKRPLRADGVFRAAVGYDARYGSHALARATAETFAGAGFEVTLIAEPAPTPVLAWLVRSRRMDVGVQITASHNPAQDNGYKLYLDGGSQLVSPADRQIEEHIAAQPTDAAAIPRSEAKSVDLSAVSGYVSDLSKLVATGRQDELAPRRKLKILYTPLHGVGGNAMEWALRENGFGNVHTVASQRWPDPNFPTVEFPNPEEPGATDALLEEARAIDADLLIALDPDADRCMLGLKRADGDYRMLRGDEAGPLLARRVLAGVGASTRNKPVVATTVVSSQLLGRMARAEGWDYVETLTGFKNLARAAHGRPGELAFAYEEAIGTAPAPHIVADKDGIATALIAAAWAAEADLGAELDDIEATYGVFRTAQVSARFDSAEQAGELIARWAKNPPAELAGVAVQAGPIEDSAGNRTDGVRLVGSSADLAVRVVARASGTEPKAKFYLEVSAEPGADAQAVEALLERLQVDVSGAV</sequence>
<evidence type="ECO:0000313" key="12">
    <source>
        <dbReference type="Proteomes" id="UP001146505"/>
    </source>
</evidence>
<dbReference type="EMBL" id="JAKMUV010000009">
    <property type="protein sequence ID" value="MCZ9305441.1"/>
    <property type="molecule type" value="Genomic_DNA"/>
</dbReference>
<gene>
    <name evidence="11" type="ORF">L8U58_07880</name>
</gene>
<dbReference type="RefSeq" id="WP_269955074.1">
    <property type="nucleotide sequence ID" value="NZ_JAKMUV010000009.1"/>
</dbReference>
<evidence type="ECO:0000256" key="7">
    <source>
        <dbReference type="RuleBase" id="RU004326"/>
    </source>
</evidence>
<dbReference type="Pfam" id="PF02880">
    <property type="entry name" value="PGM_PMM_III"/>
    <property type="match status" value="1"/>
</dbReference>
<organism evidence="11 12">
    <name type="scientific">Corynebacterium macclintockiae</name>
    <dbReference type="NCBI Taxonomy" id="2913501"/>
    <lineage>
        <taxon>Bacteria</taxon>
        <taxon>Bacillati</taxon>
        <taxon>Actinomycetota</taxon>
        <taxon>Actinomycetes</taxon>
        <taxon>Mycobacteriales</taxon>
        <taxon>Corynebacteriaceae</taxon>
        <taxon>Corynebacterium</taxon>
    </lineage>
</organism>
<dbReference type="InterPro" id="IPR005845">
    <property type="entry name" value="A-D-PHexomutase_a/b/a-II"/>
</dbReference>
<dbReference type="InterPro" id="IPR005841">
    <property type="entry name" value="Alpha-D-phosphohexomutase_SF"/>
</dbReference>
<evidence type="ECO:0000259" key="8">
    <source>
        <dbReference type="Pfam" id="PF02878"/>
    </source>
</evidence>
<feature type="domain" description="Alpha-D-phosphohexomutase alpha/beta/alpha" evidence="9">
    <location>
        <begin position="168"/>
        <end position="271"/>
    </location>
</feature>
<dbReference type="GO" id="GO:0000287">
    <property type="term" value="F:magnesium ion binding"/>
    <property type="evidence" value="ECO:0007669"/>
    <property type="project" value="InterPro"/>
</dbReference>
<reference evidence="11" key="1">
    <citation type="submission" date="2022-02" db="EMBL/GenBank/DDBJ databases">
        <title>Corynebacterium sp. from urogenital microbiome.</title>
        <authorList>
            <person name="Cappelli E.A."/>
            <person name="Ribeiro T.G."/>
            <person name="Peixe L."/>
        </authorList>
    </citation>
    <scope>NUCLEOTIDE SEQUENCE</scope>
    <source>
        <strain evidence="11">C9Ua_112</strain>
    </source>
</reference>
<dbReference type="SUPFAM" id="SSF55957">
    <property type="entry name" value="Phosphoglucomutase, C-terminal domain"/>
    <property type="match status" value="1"/>
</dbReference>
<dbReference type="InterPro" id="IPR016066">
    <property type="entry name" value="A-D-PHexomutase_CS"/>
</dbReference>
<accession>A0A9X3M758</accession>
<keyword evidence="4 7" id="KW-0479">Metal-binding</keyword>
<dbReference type="GO" id="GO:0005975">
    <property type="term" value="P:carbohydrate metabolic process"/>
    <property type="evidence" value="ECO:0007669"/>
    <property type="project" value="InterPro"/>
</dbReference>